<dbReference type="EMBL" id="HBEA01014722">
    <property type="protein sequence ID" value="CAD8261764.1"/>
    <property type="molecule type" value="Transcribed_RNA"/>
</dbReference>
<organism evidence="4">
    <name type="scientific">Pinguiococcus pyrenoidosus</name>
    <dbReference type="NCBI Taxonomy" id="172671"/>
    <lineage>
        <taxon>Eukaryota</taxon>
        <taxon>Sar</taxon>
        <taxon>Stramenopiles</taxon>
        <taxon>Ochrophyta</taxon>
        <taxon>Pinguiophyceae</taxon>
        <taxon>Pinguiochrysidales</taxon>
        <taxon>Pinguiochrysidaceae</taxon>
        <taxon>Pinguiococcus</taxon>
    </lineage>
</organism>
<dbReference type="InterPro" id="IPR001353">
    <property type="entry name" value="Proteasome_sua/b"/>
</dbReference>
<name>A0A7R9UCF6_9STRA</name>
<keyword evidence="1" id="KW-0647">Proteasome</keyword>
<dbReference type="GO" id="GO:0019773">
    <property type="term" value="C:proteasome core complex, alpha-subunit complex"/>
    <property type="evidence" value="ECO:0007669"/>
    <property type="project" value="InterPro"/>
</dbReference>
<reference evidence="4" key="1">
    <citation type="submission" date="2021-01" db="EMBL/GenBank/DDBJ databases">
        <authorList>
            <person name="Corre E."/>
            <person name="Pelletier E."/>
            <person name="Niang G."/>
            <person name="Scheremetjew M."/>
            <person name="Finn R."/>
            <person name="Kale V."/>
            <person name="Holt S."/>
            <person name="Cochrane G."/>
            <person name="Meng A."/>
            <person name="Brown T."/>
            <person name="Cohen L."/>
        </authorList>
    </citation>
    <scope>NUCLEOTIDE SEQUENCE</scope>
    <source>
        <strain evidence="4">CCMP2078</strain>
    </source>
</reference>
<dbReference type="AlphaFoldDB" id="A0A7R9UCF6"/>
<keyword evidence="2" id="KW-0732">Signal</keyword>
<evidence type="ECO:0000259" key="3">
    <source>
        <dbReference type="SMART" id="SM00948"/>
    </source>
</evidence>
<dbReference type="PANTHER" id="PTHR11599">
    <property type="entry name" value="PROTEASOME SUBUNIT ALPHA/BETA"/>
    <property type="match status" value="1"/>
</dbReference>
<feature type="signal peptide" evidence="2">
    <location>
        <begin position="1"/>
        <end position="23"/>
    </location>
</feature>
<dbReference type="InterPro" id="IPR029055">
    <property type="entry name" value="Ntn_hydrolases_N"/>
</dbReference>
<feature type="domain" description="Proteasome alpha-type subunits" evidence="3">
    <location>
        <begin position="26"/>
        <end position="48"/>
    </location>
</feature>
<dbReference type="SMART" id="SM00948">
    <property type="entry name" value="Proteasome_A_N"/>
    <property type="match status" value="1"/>
</dbReference>
<dbReference type="Pfam" id="PF00227">
    <property type="entry name" value="Proteasome"/>
    <property type="match status" value="1"/>
</dbReference>
<evidence type="ECO:0000256" key="2">
    <source>
        <dbReference type="SAM" id="SignalP"/>
    </source>
</evidence>
<dbReference type="InterPro" id="IPR000426">
    <property type="entry name" value="Proteasome_asu_N"/>
</dbReference>
<feature type="chain" id="PRO_5031530328" description="Proteasome alpha-type subunits domain-containing protein" evidence="2">
    <location>
        <begin position="24"/>
        <end position="302"/>
    </location>
</feature>
<accession>A0A7R9UCF6</accession>
<evidence type="ECO:0000256" key="1">
    <source>
        <dbReference type="ARBA" id="ARBA00022942"/>
    </source>
</evidence>
<proteinExistence type="predicted"/>
<dbReference type="SUPFAM" id="SSF56235">
    <property type="entry name" value="N-terminal nucleophile aminohydrolases (Ntn hydrolases)"/>
    <property type="match status" value="1"/>
</dbReference>
<dbReference type="Gene3D" id="3.60.20.10">
    <property type="entry name" value="Glutamine Phosphoribosylpyrophosphate, subunit 1, domain 1"/>
    <property type="match status" value="1"/>
</dbReference>
<gene>
    <name evidence="4" type="ORF">PPYR1160_LOCUS11266</name>
</gene>
<dbReference type="GO" id="GO:0006511">
    <property type="term" value="P:ubiquitin-dependent protein catabolic process"/>
    <property type="evidence" value="ECO:0007669"/>
    <property type="project" value="InterPro"/>
</dbReference>
<sequence length="302" mass="32349">MAVKMRRQLRVVVGVLCLSAVDPAPFDQHKIVFSPKGDLLQLSYAAEAVARSAPMAAIKTPDGVCLVALKTVPTAEAQLRDFDRLEKLSMADTHVAVGACGLKPDSLLIRSLAMDLCSEHRRQFDEPIPLLLLANKIADLMHEFTQGLNRGRPLGTSVLVAGWDAHSGVQLYQVASTGAVTSWKAVCLGLGSSQVERDLETEVDHLEAAPNGASLSLGSARDKLLKILDTAVEAKGYQKSHTAASKKRSGDVSYAAEVITLSAPPSCDEERVDSLDGNDLLILSPGQRDGERVQFTVEANAR</sequence>
<dbReference type="InterPro" id="IPR050115">
    <property type="entry name" value="Proteasome_alpha"/>
</dbReference>
<protein>
    <recommendedName>
        <fullName evidence="3">Proteasome alpha-type subunits domain-containing protein</fullName>
    </recommendedName>
</protein>
<evidence type="ECO:0000313" key="4">
    <source>
        <dbReference type="EMBL" id="CAD8261764.1"/>
    </source>
</evidence>